<organism evidence="1">
    <name type="scientific">Daucus carota subsp. sativus</name>
    <name type="common">Carrot</name>
    <dbReference type="NCBI Taxonomy" id="79200"/>
    <lineage>
        <taxon>Eukaryota</taxon>
        <taxon>Viridiplantae</taxon>
        <taxon>Streptophyta</taxon>
        <taxon>Embryophyta</taxon>
        <taxon>Tracheophyta</taxon>
        <taxon>Spermatophyta</taxon>
        <taxon>Magnoliopsida</taxon>
        <taxon>eudicotyledons</taxon>
        <taxon>Gunneridae</taxon>
        <taxon>Pentapetalae</taxon>
        <taxon>asterids</taxon>
        <taxon>campanulids</taxon>
        <taxon>Apiales</taxon>
        <taxon>Apiaceae</taxon>
        <taxon>Apioideae</taxon>
        <taxon>Scandiceae</taxon>
        <taxon>Daucinae</taxon>
        <taxon>Daucus</taxon>
        <taxon>Daucus sect. Daucus</taxon>
    </lineage>
</organism>
<accession>A0A166CSD8</accession>
<gene>
    <name evidence="1" type="ORF">DCAR_005088</name>
</gene>
<dbReference type="EMBL" id="LNRQ01000002">
    <property type="protein sequence ID" value="KZN04270.1"/>
    <property type="molecule type" value="Genomic_DNA"/>
</dbReference>
<sequence>MRSQHHHHCRFDASGDGENVAALWRDELKNLRIKELKEIVQGRGVSTGGGGRRGLGLEMRERGGADLVLRQWWPGLLVRGGGHDCDDGRR</sequence>
<protein>
    <submittedName>
        <fullName evidence="1">Uncharacterized protein</fullName>
    </submittedName>
</protein>
<proteinExistence type="predicted"/>
<dbReference type="Gramene" id="KZN04270">
    <property type="protein sequence ID" value="KZN04270"/>
    <property type="gene ID" value="DCAR_005088"/>
</dbReference>
<dbReference type="AlphaFoldDB" id="A0A166CSD8"/>
<name>A0A166CSD8_DAUCS</name>
<comment type="caution">
    <text evidence="1">The sequence shown here is derived from an EMBL/GenBank/DDBJ whole genome shotgun (WGS) entry which is preliminary data.</text>
</comment>
<reference evidence="1" key="1">
    <citation type="journal article" date="2016" name="Nat. Genet.">
        <title>A high-quality carrot genome assembly provides new insights into carotenoid accumulation and asterid genome evolution.</title>
        <authorList>
            <person name="Iorizzo M."/>
            <person name="Ellison S."/>
            <person name="Senalik D."/>
            <person name="Zeng P."/>
            <person name="Satapoomin P."/>
            <person name="Huang J."/>
            <person name="Bowman M."/>
            <person name="Iovene M."/>
            <person name="Sanseverino W."/>
            <person name="Cavagnaro P."/>
            <person name="Yildiz M."/>
            <person name="Macko-Podgorni A."/>
            <person name="Moranska E."/>
            <person name="Grzebelus E."/>
            <person name="Grzebelus D."/>
            <person name="Ashrafi H."/>
            <person name="Zheng Z."/>
            <person name="Cheng S."/>
            <person name="Spooner D."/>
            <person name="Van Deynze A."/>
            <person name="Simon P."/>
        </authorList>
    </citation>
    <scope>NUCLEOTIDE SEQUENCE [LARGE SCALE GENOMIC DNA]</scope>
    <source>
        <tissue evidence="1">Leaf</tissue>
    </source>
</reference>
<evidence type="ECO:0000313" key="1">
    <source>
        <dbReference type="EMBL" id="KZN04270.1"/>
    </source>
</evidence>